<accession>A0ACC0X3C4</accession>
<reference evidence="2" key="1">
    <citation type="journal article" date="2023" name="G3 (Bethesda)">
        <title>Genome assembly and association tests identify interacting loci associated with vigor, precocity, and sex in interspecific pistachio rootstocks.</title>
        <authorList>
            <person name="Palmer W."/>
            <person name="Jacygrad E."/>
            <person name="Sagayaradj S."/>
            <person name="Cavanaugh K."/>
            <person name="Han R."/>
            <person name="Bertier L."/>
            <person name="Beede B."/>
            <person name="Kafkas S."/>
            <person name="Golino D."/>
            <person name="Preece J."/>
            <person name="Michelmore R."/>
        </authorList>
    </citation>
    <scope>NUCLEOTIDE SEQUENCE [LARGE SCALE GENOMIC DNA]</scope>
</reference>
<evidence type="ECO:0000313" key="1">
    <source>
        <dbReference type="EMBL" id="KAJ0008143.1"/>
    </source>
</evidence>
<gene>
    <name evidence="1" type="ORF">Pint_30680</name>
</gene>
<keyword evidence="2" id="KW-1185">Reference proteome</keyword>
<protein>
    <submittedName>
        <fullName evidence="1">Uncharacterized protein</fullName>
    </submittedName>
</protein>
<dbReference type="Proteomes" id="UP001163603">
    <property type="component" value="Chromosome 15"/>
</dbReference>
<organism evidence="1 2">
    <name type="scientific">Pistacia integerrima</name>
    <dbReference type="NCBI Taxonomy" id="434235"/>
    <lineage>
        <taxon>Eukaryota</taxon>
        <taxon>Viridiplantae</taxon>
        <taxon>Streptophyta</taxon>
        <taxon>Embryophyta</taxon>
        <taxon>Tracheophyta</taxon>
        <taxon>Spermatophyta</taxon>
        <taxon>Magnoliopsida</taxon>
        <taxon>eudicotyledons</taxon>
        <taxon>Gunneridae</taxon>
        <taxon>Pentapetalae</taxon>
        <taxon>rosids</taxon>
        <taxon>malvids</taxon>
        <taxon>Sapindales</taxon>
        <taxon>Anacardiaceae</taxon>
        <taxon>Pistacia</taxon>
    </lineage>
</organism>
<dbReference type="EMBL" id="CM047750">
    <property type="protein sequence ID" value="KAJ0008143.1"/>
    <property type="molecule type" value="Genomic_DNA"/>
</dbReference>
<proteinExistence type="predicted"/>
<name>A0ACC0X3C4_9ROSI</name>
<evidence type="ECO:0000313" key="2">
    <source>
        <dbReference type="Proteomes" id="UP001163603"/>
    </source>
</evidence>
<sequence length="180" mass="20598">MLKPNLGPKSYIAYGFREELGRGDSVSKLHCDITYAVNILMHTADVTPSSEQLIEIENLKKMHDAQNQKEFLELEHGRQQIYEECPSKSEKIRSFYAGVEPWSFVQKLGEVVLIPAGCPHQVRNLKSCIKVALDFVSPENIEECIRLTEEFRTLPRKHKCKRDKLEVGILVICRNVLVMG</sequence>
<comment type="caution">
    <text evidence="1">The sequence shown here is derived from an EMBL/GenBank/DDBJ whole genome shotgun (WGS) entry which is preliminary data.</text>
</comment>